<keyword evidence="3" id="KW-1185">Reference proteome</keyword>
<sequence>MNPSDDLPLFTSAIFTCESGLRVLTQTRERETLALDQQSAGSAVDTVVGLVLRLQVVNRRQLPPRLVPEVLFLIPHADSHTLVIPAACWPRPPRSTRDCSFFFLALRPFSSNALIGASANIAIARLMMMIMRVMVRMRRMLVPTISADCATRGPKQSAVYPLS</sequence>
<name>A0A9N7UJQ5_PLEPL</name>
<evidence type="ECO:0000313" key="3">
    <source>
        <dbReference type="Proteomes" id="UP001153269"/>
    </source>
</evidence>
<dbReference type="Proteomes" id="UP001153269">
    <property type="component" value="Unassembled WGS sequence"/>
</dbReference>
<protein>
    <submittedName>
        <fullName evidence="2">Uncharacterized protein</fullName>
    </submittedName>
</protein>
<dbReference type="AlphaFoldDB" id="A0A9N7UJQ5"/>
<keyword evidence="1" id="KW-0472">Membrane</keyword>
<organism evidence="2 3">
    <name type="scientific">Pleuronectes platessa</name>
    <name type="common">European plaice</name>
    <dbReference type="NCBI Taxonomy" id="8262"/>
    <lineage>
        <taxon>Eukaryota</taxon>
        <taxon>Metazoa</taxon>
        <taxon>Chordata</taxon>
        <taxon>Craniata</taxon>
        <taxon>Vertebrata</taxon>
        <taxon>Euteleostomi</taxon>
        <taxon>Actinopterygii</taxon>
        <taxon>Neopterygii</taxon>
        <taxon>Teleostei</taxon>
        <taxon>Neoteleostei</taxon>
        <taxon>Acanthomorphata</taxon>
        <taxon>Carangaria</taxon>
        <taxon>Pleuronectiformes</taxon>
        <taxon>Pleuronectoidei</taxon>
        <taxon>Pleuronectidae</taxon>
        <taxon>Pleuronectes</taxon>
    </lineage>
</organism>
<keyword evidence="1" id="KW-0812">Transmembrane</keyword>
<feature type="transmembrane region" description="Helical" evidence="1">
    <location>
        <begin position="113"/>
        <end position="131"/>
    </location>
</feature>
<comment type="caution">
    <text evidence="2">The sequence shown here is derived from an EMBL/GenBank/DDBJ whole genome shotgun (WGS) entry which is preliminary data.</text>
</comment>
<evidence type="ECO:0000256" key="1">
    <source>
        <dbReference type="SAM" id="Phobius"/>
    </source>
</evidence>
<accession>A0A9N7UJQ5</accession>
<proteinExistence type="predicted"/>
<reference evidence="2" key="1">
    <citation type="submission" date="2020-03" db="EMBL/GenBank/DDBJ databases">
        <authorList>
            <person name="Weist P."/>
        </authorList>
    </citation>
    <scope>NUCLEOTIDE SEQUENCE</scope>
</reference>
<keyword evidence="1" id="KW-1133">Transmembrane helix</keyword>
<evidence type="ECO:0000313" key="2">
    <source>
        <dbReference type="EMBL" id="CAB1431504.1"/>
    </source>
</evidence>
<gene>
    <name evidence="2" type="ORF">PLEPLA_LOCUS19561</name>
</gene>
<dbReference type="EMBL" id="CADEAL010001342">
    <property type="protein sequence ID" value="CAB1431504.1"/>
    <property type="molecule type" value="Genomic_DNA"/>
</dbReference>